<feature type="region of interest" description="Disordered" evidence="1">
    <location>
        <begin position="1"/>
        <end position="39"/>
    </location>
</feature>
<dbReference type="OMA" id="IGRTWTQ"/>
<dbReference type="GeneID" id="19303609"/>
<dbReference type="HOGENOM" id="CLU_116811_0_0_1"/>
<feature type="region of interest" description="Disordered" evidence="1">
    <location>
        <begin position="67"/>
        <end position="163"/>
    </location>
</feature>
<evidence type="ECO:0000313" key="3">
    <source>
        <dbReference type="Proteomes" id="UP000030669"/>
    </source>
</evidence>
<protein>
    <submittedName>
        <fullName evidence="2">Uncharacterized protein</fullName>
    </submittedName>
</protein>
<dbReference type="OrthoDB" id="3267661at2759"/>
<dbReference type="EMBL" id="KB469298">
    <property type="protein sequence ID" value="EPQ57880.1"/>
    <property type="molecule type" value="Genomic_DNA"/>
</dbReference>
<proteinExistence type="predicted"/>
<evidence type="ECO:0000313" key="2">
    <source>
        <dbReference type="EMBL" id="EPQ57880.1"/>
    </source>
</evidence>
<feature type="compositionally biased region" description="Acidic residues" evidence="1">
    <location>
        <begin position="87"/>
        <end position="99"/>
    </location>
</feature>
<evidence type="ECO:0000256" key="1">
    <source>
        <dbReference type="SAM" id="MobiDB-lite"/>
    </source>
</evidence>
<dbReference type="RefSeq" id="XP_007863217.1">
    <property type="nucleotide sequence ID" value="XM_007865026.1"/>
</dbReference>
<dbReference type="eggNOG" id="ENOG502STNE">
    <property type="taxonomic scope" value="Eukaryota"/>
</dbReference>
<dbReference type="AlphaFoldDB" id="S7RT66"/>
<reference evidence="2 3" key="1">
    <citation type="journal article" date="2012" name="Science">
        <title>The Paleozoic origin of enzymatic lignin decomposition reconstructed from 31 fungal genomes.</title>
        <authorList>
            <person name="Floudas D."/>
            <person name="Binder M."/>
            <person name="Riley R."/>
            <person name="Barry K."/>
            <person name="Blanchette R.A."/>
            <person name="Henrissat B."/>
            <person name="Martinez A.T."/>
            <person name="Otillar R."/>
            <person name="Spatafora J.W."/>
            <person name="Yadav J.S."/>
            <person name="Aerts A."/>
            <person name="Benoit I."/>
            <person name="Boyd A."/>
            <person name="Carlson A."/>
            <person name="Copeland A."/>
            <person name="Coutinho P.M."/>
            <person name="de Vries R.P."/>
            <person name="Ferreira P."/>
            <person name="Findley K."/>
            <person name="Foster B."/>
            <person name="Gaskell J."/>
            <person name="Glotzer D."/>
            <person name="Gorecki P."/>
            <person name="Heitman J."/>
            <person name="Hesse C."/>
            <person name="Hori C."/>
            <person name="Igarashi K."/>
            <person name="Jurgens J.A."/>
            <person name="Kallen N."/>
            <person name="Kersten P."/>
            <person name="Kohler A."/>
            <person name="Kuees U."/>
            <person name="Kumar T.K.A."/>
            <person name="Kuo A."/>
            <person name="LaButti K."/>
            <person name="Larrondo L.F."/>
            <person name="Lindquist E."/>
            <person name="Ling A."/>
            <person name="Lombard V."/>
            <person name="Lucas S."/>
            <person name="Lundell T."/>
            <person name="Martin R."/>
            <person name="McLaughlin D.J."/>
            <person name="Morgenstern I."/>
            <person name="Morin E."/>
            <person name="Murat C."/>
            <person name="Nagy L.G."/>
            <person name="Nolan M."/>
            <person name="Ohm R.A."/>
            <person name="Patyshakuliyeva A."/>
            <person name="Rokas A."/>
            <person name="Ruiz-Duenas F.J."/>
            <person name="Sabat G."/>
            <person name="Salamov A."/>
            <person name="Samejima M."/>
            <person name="Schmutz J."/>
            <person name="Slot J.C."/>
            <person name="St John F."/>
            <person name="Stenlid J."/>
            <person name="Sun H."/>
            <person name="Sun S."/>
            <person name="Syed K."/>
            <person name="Tsang A."/>
            <person name="Wiebenga A."/>
            <person name="Young D."/>
            <person name="Pisabarro A."/>
            <person name="Eastwood D.C."/>
            <person name="Martin F."/>
            <person name="Cullen D."/>
            <person name="Grigoriev I.V."/>
            <person name="Hibbett D.S."/>
        </authorList>
    </citation>
    <scope>NUCLEOTIDE SEQUENCE [LARGE SCALE GENOMIC DNA]</scope>
    <source>
        <strain evidence="2 3">ATCC 11539</strain>
    </source>
</reference>
<name>S7RT66_GLOTA</name>
<gene>
    <name evidence="2" type="ORF">GLOTRDRAFT_136719</name>
</gene>
<dbReference type="KEGG" id="gtr:GLOTRDRAFT_136719"/>
<organism evidence="2 3">
    <name type="scientific">Gloeophyllum trabeum (strain ATCC 11539 / FP-39264 / Madison 617)</name>
    <name type="common">Brown rot fungus</name>
    <dbReference type="NCBI Taxonomy" id="670483"/>
    <lineage>
        <taxon>Eukaryota</taxon>
        <taxon>Fungi</taxon>
        <taxon>Dikarya</taxon>
        <taxon>Basidiomycota</taxon>
        <taxon>Agaricomycotina</taxon>
        <taxon>Agaricomycetes</taxon>
        <taxon>Gloeophyllales</taxon>
        <taxon>Gloeophyllaceae</taxon>
        <taxon>Gloeophyllum</taxon>
    </lineage>
</organism>
<accession>S7RT66</accession>
<feature type="compositionally biased region" description="Acidic residues" evidence="1">
    <location>
        <begin position="117"/>
        <end position="163"/>
    </location>
</feature>
<keyword evidence="3" id="KW-1185">Reference proteome</keyword>
<sequence length="163" mass="18113">MSVATPTVLPRNSLFPDLMTRQPKQPYPTPKAPCGRYQGPMKRNFQLEMTQLDEEESELESLIQMRRNRGQDYMVPMGKLLTRSEETTETGEDDPDGDGSEVSGSDQSLGPGHSGAEEENDDSAVDLDADMEDMDEPMGDTTQETEDLDEGDSDDFEEEPSDV</sequence>
<dbReference type="Proteomes" id="UP000030669">
    <property type="component" value="Unassembled WGS sequence"/>
</dbReference>